<proteinExistence type="predicted"/>
<dbReference type="Proteomes" id="UP000001010">
    <property type="component" value="Chromosome"/>
</dbReference>
<keyword evidence="2" id="KW-1185">Reference proteome</keyword>
<dbReference type="KEGG" id="xcc:XCC3552"/>
<dbReference type="EMBL" id="AE008922">
    <property type="protein sequence ID" value="AAM42822.1"/>
    <property type="molecule type" value="Genomic_DNA"/>
</dbReference>
<dbReference type="eggNOG" id="ENOG502ZVEN">
    <property type="taxonomic scope" value="Bacteria"/>
</dbReference>
<organism evidence="1 2">
    <name type="scientific">Xanthomonas campestris pv. campestris (strain ATCC 33913 / DSM 3586 / NCPPB 528 / LMG 568 / P 25)</name>
    <dbReference type="NCBI Taxonomy" id="190485"/>
    <lineage>
        <taxon>Bacteria</taxon>
        <taxon>Pseudomonadati</taxon>
        <taxon>Pseudomonadota</taxon>
        <taxon>Gammaproteobacteria</taxon>
        <taxon>Lysobacterales</taxon>
        <taxon>Lysobacteraceae</taxon>
        <taxon>Xanthomonas</taxon>
    </lineage>
</organism>
<dbReference type="SUPFAM" id="SSF47240">
    <property type="entry name" value="Ferritin-like"/>
    <property type="match status" value="1"/>
</dbReference>
<dbReference type="AlphaFoldDB" id="Q8P4Z6"/>
<dbReference type="PATRIC" id="fig|190485.4.peg.3805"/>
<dbReference type="InterPro" id="IPR009078">
    <property type="entry name" value="Ferritin-like_SF"/>
</dbReference>
<reference evidence="1 2" key="1">
    <citation type="journal article" date="2002" name="Nature">
        <title>Comparison of the genomes of two Xanthomonas pathogens with differing host specificities.</title>
        <authorList>
            <person name="da Silva A.C."/>
            <person name="Ferro J.A."/>
            <person name="Reinach F.C."/>
            <person name="Farah C.S."/>
            <person name="Furlan L.R."/>
            <person name="Quaggio R.B."/>
            <person name="Monteiro-Vitorello C.B."/>
            <person name="Van Sluys M.A."/>
            <person name="Almeida N.F."/>
            <person name="Alves L.M."/>
            <person name="do Amaral A.M."/>
            <person name="Bertolini M.C."/>
            <person name="Camargo L.E."/>
            <person name="Camarotte G."/>
            <person name="Cannavan F."/>
            <person name="Cardozo J."/>
            <person name="Chambergo F."/>
            <person name="Ciapina L.P."/>
            <person name="Cicarelli R.M."/>
            <person name="Coutinho L.L."/>
            <person name="Cursino-Santos J.R."/>
            <person name="El-Dorry H."/>
            <person name="Faria J.B."/>
            <person name="Ferreira A.J."/>
            <person name="Ferreira R.C."/>
            <person name="Ferro M.I."/>
            <person name="Formighieri E.F."/>
            <person name="Franco M.C."/>
            <person name="Greggio C.C."/>
            <person name="Gruber A."/>
            <person name="Katsuyama A.M."/>
            <person name="Kishi L.T."/>
            <person name="Leite R.P."/>
            <person name="Lemos E.G."/>
            <person name="Lemos M.V."/>
            <person name="Locali E.C."/>
            <person name="Machado M.A."/>
            <person name="Madeira A.M."/>
            <person name="Martinez-Rossi N.M."/>
            <person name="Martins E.C."/>
            <person name="Meidanis J."/>
            <person name="Menck C.F."/>
            <person name="Miyaki C.Y."/>
            <person name="Moon D.H."/>
            <person name="Moreira L.M."/>
            <person name="Novo M.T."/>
            <person name="Okura V.K."/>
            <person name="Oliveira M.C."/>
            <person name="Oliveira V.R."/>
            <person name="Pereira H.A."/>
            <person name="Rossi A."/>
            <person name="Sena J.A."/>
            <person name="Silva C."/>
            <person name="de Souza R.F."/>
            <person name="Spinola L.A."/>
            <person name="Takita M.A."/>
            <person name="Tamura R.E."/>
            <person name="Teixeira E.C."/>
            <person name="Tezza R.I."/>
            <person name="Trindade dos Santos M."/>
            <person name="Truffi D."/>
            <person name="Tsai S.M."/>
            <person name="White F.F."/>
            <person name="Setubal J.C."/>
            <person name="Kitajima J.P."/>
        </authorList>
    </citation>
    <scope>NUCLEOTIDE SEQUENCE [LARGE SCALE GENOMIC DNA]</scope>
    <source>
        <strain evidence="2">ATCC 33913 / DSM 3586 / NCPPB 528 / LMG 568 / P 25</strain>
    </source>
</reference>
<dbReference type="GO" id="GO:0016491">
    <property type="term" value="F:oxidoreductase activity"/>
    <property type="evidence" value="ECO:0007669"/>
    <property type="project" value="InterPro"/>
</dbReference>
<dbReference type="InterPro" id="IPR012348">
    <property type="entry name" value="RNR-like"/>
</dbReference>
<gene>
    <name evidence="1" type="ordered locus">XCC3552</name>
</gene>
<dbReference type="EnsemblBacteria" id="AAM42822">
    <property type="protein sequence ID" value="AAM42822"/>
    <property type="gene ID" value="XCC3552"/>
</dbReference>
<sequence>MRAGIASVVQRASLKYAGPAARTRAAPGRRAGTDRRVLRGGHARQPGRRLGLAPPPRRCAGAVLPPLLAVSSALPADPGTAGGVPLLALQPPPLRGWARTQAWLVDRIKAAALRQLHASVAGECLLLRMYLVGEEATELALQREVPVQRPAWLVPLMDQHLQEEQWHAQAFAAALAARGAARPSAQPDALSRRKIAQWHRLATHHAGEFRQGLLVPAFAIGLCAEQMASRVLQRHCGVLPAGHALQPLLTRVLGDEQRHVQQCQRILQRLVPADEQAALQALLAKVRRIDRAFGISGAFGMYAAGAVLRVRAYLWR</sequence>
<protein>
    <recommendedName>
        <fullName evidence="3">Ferritin-like domain-containing protein</fullName>
    </recommendedName>
</protein>
<dbReference type="HOGENOM" id="CLU_076366_0_0_6"/>
<evidence type="ECO:0000313" key="2">
    <source>
        <dbReference type="Proteomes" id="UP000001010"/>
    </source>
</evidence>
<dbReference type="Gene3D" id="1.10.620.20">
    <property type="entry name" value="Ribonucleotide Reductase, subunit A"/>
    <property type="match status" value="1"/>
</dbReference>
<dbReference type="STRING" id="190485.XCC3552"/>
<name>Q8P4Z6_XANCP</name>
<dbReference type="OrthoDB" id="8703683at2"/>
<accession>Q8P4Z6</accession>
<evidence type="ECO:0008006" key="3">
    <source>
        <dbReference type="Google" id="ProtNLM"/>
    </source>
</evidence>
<evidence type="ECO:0000313" key="1">
    <source>
        <dbReference type="EMBL" id="AAM42822.1"/>
    </source>
</evidence>